<evidence type="ECO:0000256" key="8">
    <source>
        <dbReference type="ARBA" id="ARBA00022840"/>
    </source>
</evidence>
<dbReference type="GO" id="GO:0006227">
    <property type="term" value="P:dUDP biosynthetic process"/>
    <property type="evidence" value="ECO:0007669"/>
    <property type="project" value="TreeGrafter"/>
</dbReference>
<keyword evidence="8 12" id="KW-0067">ATP-binding</keyword>
<evidence type="ECO:0000313" key="14">
    <source>
        <dbReference type="EMBL" id="AHC73916.1"/>
    </source>
</evidence>
<reference evidence="14 15" key="1">
    <citation type="journal article" date="2013" name="PLoS ONE">
        <title>Bacterial endosymbiosis in a chordate host: long-term co-evolution and conservation of secondary metabolism.</title>
        <authorList>
            <person name="Kwan J.C."/>
            <person name="Schmidt E.W."/>
        </authorList>
    </citation>
    <scope>NUCLEOTIDE SEQUENCE [LARGE SCALE GENOMIC DNA]</scope>
    <source>
        <strain evidence="15">faulkneri L5</strain>
    </source>
</reference>
<dbReference type="Proteomes" id="UP000018700">
    <property type="component" value="Chromosome"/>
</dbReference>
<dbReference type="AlphaFoldDB" id="V9TTI5"/>
<evidence type="ECO:0000256" key="7">
    <source>
        <dbReference type="ARBA" id="ARBA00022777"/>
    </source>
</evidence>
<keyword evidence="6 12" id="KW-0547">Nucleotide-binding</keyword>
<dbReference type="CDD" id="cd01672">
    <property type="entry name" value="TMPK"/>
    <property type="match status" value="1"/>
</dbReference>
<keyword evidence="15" id="KW-1185">Reference proteome</keyword>
<dbReference type="RefSeq" id="WP_025300793.1">
    <property type="nucleotide sequence ID" value="NZ_CP006745.1"/>
</dbReference>
<keyword evidence="4 12" id="KW-0808">Transferase</keyword>
<organism evidence="14 15">
    <name type="scientific">Candidatus Endolissoclinum faulkneri L5</name>
    <dbReference type="NCBI Taxonomy" id="1401328"/>
    <lineage>
        <taxon>Bacteria</taxon>
        <taxon>Pseudomonadati</taxon>
        <taxon>Pseudomonadota</taxon>
        <taxon>Alphaproteobacteria</taxon>
        <taxon>Rhodospirillales</taxon>
        <taxon>Rhodospirillaceae</taxon>
        <taxon>Candidatus Endolissoclinum</taxon>
    </lineage>
</organism>
<dbReference type="PANTHER" id="PTHR10344:SF4">
    <property type="entry name" value="UMP-CMP KINASE 2, MITOCHONDRIAL"/>
    <property type="match status" value="1"/>
</dbReference>
<dbReference type="PANTHER" id="PTHR10344">
    <property type="entry name" value="THYMIDYLATE KINASE"/>
    <property type="match status" value="1"/>
</dbReference>
<evidence type="ECO:0000256" key="1">
    <source>
        <dbReference type="ARBA" id="ARBA00009776"/>
    </source>
</evidence>
<evidence type="ECO:0000256" key="2">
    <source>
        <dbReference type="ARBA" id="ARBA00012980"/>
    </source>
</evidence>
<feature type="domain" description="Thymidylate kinase-like" evidence="13">
    <location>
        <begin position="12"/>
        <end position="202"/>
    </location>
</feature>
<dbReference type="KEGG" id="efk:P856_709"/>
<sequence>MQYKYPGCLITLEGGEGAGKSTQIAFLRDWLAARGITVICTREPGGSPGAEEIRSLLNYGELDKWDEITEAILINAARRDHVIRKIRPALIRGDWVVCDRFCDSTLVYQGAGSGIPIGVLRTLIDIAVEGIQPDLTLILYIDPVVALKRIESRESKKTRFERRDNAFHFRVANGFFDLAMAEPERCTLIDATKSPKKVAMEISSVVLNRLLIS</sequence>
<dbReference type="Gene3D" id="3.40.50.300">
    <property type="entry name" value="P-loop containing nucleotide triphosphate hydrolases"/>
    <property type="match status" value="1"/>
</dbReference>
<dbReference type="OrthoDB" id="9774907at2"/>
<dbReference type="InterPro" id="IPR018094">
    <property type="entry name" value="Thymidylate_kinase"/>
</dbReference>
<dbReference type="NCBIfam" id="TIGR00041">
    <property type="entry name" value="DTMP_kinase"/>
    <property type="match status" value="1"/>
</dbReference>
<dbReference type="InterPro" id="IPR027417">
    <property type="entry name" value="P-loop_NTPase"/>
</dbReference>
<dbReference type="HOGENOM" id="CLU_049131_0_0_5"/>
<gene>
    <name evidence="12 14" type="primary">tmk</name>
    <name evidence="14" type="ORF">P856_709</name>
</gene>
<dbReference type="InterPro" id="IPR039430">
    <property type="entry name" value="Thymidylate_kin-like_dom"/>
</dbReference>
<evidence type="ECO:0000313" key="15">
    <source>
        <dbReference type="Proteomes" id="UP000018700"/>
    </source>
</evidence>
<keyword evidence="7 12" id="KW-0418">Kinase</keyword>
<dbReference type="EC" id="2.7.4.9" evidence="2 12"/>
<comment type="similarity">
    <text evidence="1 12">Belongs to the thymidylate kinase family.</text>
</comment>
<dbReference type="GO" id="GO:0005524">
    <property type="term" value="F:ATP binding"/>
    <property type="evidence" value="ECO:0007669"/>
    <property type="project" value="UniProtKB-UniRule"/>
</dbReference>
<evidence type="ECO:0000256" key="5">
    <source>
        <dbReference type="ARBA" id="ARBA00022727"/>
    </source>
</evidence>
<dbReference type="Pfam" id="PF02223">
    <property type="entry name" value="Thymidylate_kin"/>
    <property type="match status" value="1"/>
</dbReference>
<dbReference type="EMBL" id="CP006745">
    <property type="protein sequence ID" value="AHC73916.1"/>
    <property type="molecule type" value="Genomic_DNA"/>
</dbReference>
<proteinExistence type="inferred from homology"/>
<evidence type="ECO:0000256" key="10">
    <source>
        <dbReference type="ARBA" id="ARBA00048743"/>
    </source>
</evidence>
<evidence type="ECO:0000259" key="13">
    <source>
        <dbReference type="Pfam" id="PF02223"/>
    </source>
</evidence>
<evidence type="ECO:0000256" key="9">
    <source>
        <dbReference type="ARBA" id="ARBA00029962"/>
    </source>
</evidence>
<keyword evidence="5 12" id="KW-0545">Nucleotide biosynthesis</keyword>
<dbReference type="PROSITE" id="PS01331">
    <property type="entry name" value="THYMIDYLATE_KINASE"/>
    <property type="match status" value="1"/>
</dbReference>
<comment type="catalytic activity">
    <reaction evidence="10 12">
        <text>dTMP + ATP = dTDP + ADP</text>
        <dbReference type="Rhea" id="RHEA:13517"/>
        <dbReference type="ChEBI" id="CHEBI:30616"/>
        <dbReference type="ChEBI" id="CHEBI:58369"/>
        <dbReference type="ChEBI" id="CHEBI:63528"/>
        <dbReference type="ChEBI" id="CHEBI:456216"/>
        <dbReference type="EC" id="2.7.4.9"/>
    </reaction>
</comment>
<dbReference type="STRING" id="1401328.P856_709"/>
<dbReference type="FunFam" id="3.40.50.300:FF:000225">
    <property type="entry name" value="Thymidylate kinase"/>
    <property type="match status" value="1"/>
</dbReference>
<feature type="binding site" evidence="12">
    <location>
        <begin position="14"/>
        <end position="21"/>
    </location>
    <ligand>
        <name>ATP</name>
        <dbReference type="ChEBI" id="CHEBI:30616"/>
    </ligand>
</feature>
<dbReference type="HAMAP" id="MF_00165">
    <property type="entry name" value="Thymidylate_kinase"/>
    <property type="match status" value="1"/>
</dbReference>
<dbReference type="GO" id="GO:0006233">
    <property type="term" value="P:dTDP biosynthetic process"/>
    <property type="evidence" value="ECO:0007669"/>
    <property type="project" value="InterPro"/>
</dbReference>
<dbReference type="eggNOG" id="COG0125">
    <property type="taxonomic scope" value="Bacteria"/>
</dbReference>
<evidence type="ECO:0000256" key="6">
    <source>
        <dbReference type="ARBA" id="ARBA00022741"/>
    </source>
</evidence>
<protein>
    <recommendedName>
        <fullName evidence="3 12">Thymidylate kinase</fullName>
        <ecNumber evidence="2 12">2.7.4.9</ecNumber>
    </recommendedName>
    <alternativeName>
        <fullName evidence="9 12">dTMP kinase</fullName>
    </alternativeName>
</protein>
<evidence type="ECO:0000256" key="3">
    <source>
        <dbReference type="ARBA" id="ARBA00017144"/>
    </source>
</evidence>
<dbReference type="GO" id="GO:0005829">
    <property type="term" value="C:cytosol"/>
    <property type="evidence" value="ECO:0007669"/>
    <property type="project" value="TreeGrafter"/>
</dbReference>
<comment type="function">
    <text evidence="11 12">Phosphorylation of dTMP to form dTDP in both de novo and salvage pathways of dTTP synthesis.</text>
</comment>
<evidence type="ECO:0000256" key="11">
    <source>
        <dbReference type="ARBA" id="ARBA00057735"/>
    </source>
</evidence>
<dbReference type="GO" id="GO:0004798">
    <property type="term" value="F:dTMP kinase activity"/>
    <property type="evidence" value="ECO:0007669"/>
    <property type="project" value="UniProtKB-UniRule"/>
</dbReference>
<name>V9TTI5_9PROT</name>
<dbReference type="InterPro" id="IPR018095">
    <property type="entry name" value="Thymidylate_kin_CS"/>
</dbReference>
<accession>V9TTI5</accession>
<evidence type="ECO:0000256" key="4">
    <source>
        <dbReference type="ARBA" id="ARBA00022679"/>
    </source>
</evidence>
<dbReference type="PATRIC" id="fig|1401328.3.peg.718"/>
<evidence type="ECO:0000256" key="12">
    <source>
        <dbReference type="HAMAP-Rule" id="MF_00165"/>
    </source>
</evidence>
<dbReference type="GO" id="GO:0006235">
    <property type="term" value="P:dTTP biosynthetic process"/>
    <property type="evidence" value="ECO:0007669"/>
    <property type="project" value="UniProtKB-UniRule"/>
</dbReference>
<dbReference type="SUPFAM" id="SSF52540">
    <property type="entry name" value="P-loop containing nucleoside triphosphate hydrolases"/>
    <property type="match status" value="1"/>
</dbReference>